<evidence type="ECO:0000256" key="4">
    <source>
        <dbReference type="ARBA" id="ARBA00023004"/>
    </source>
</evidence>
<dbReference type="PANTHER" id="PTHR43409">
    <property type="entry name" value="ANAEROBIC MAGNESIUM-PROTOPORPHYRIN IX MONOMETHYL ESTER CYCLASE-RELATED"/>
    <property type="match status" value="1"/>
</dbReference>
<dbReference type="GO" id="GO:0003824">
    <property type="term" value="F:catalytic activity"/>
    <property type="evidence" value="ECO:0007669"/>
    <property type="project" value="InterPro"/>
</dbReference>
<dbReference type="OrthoDB" id="39733at2759"/>
<evidence type="ECO:0000256" key="5">
    <source>
        <dbReference type="ARBA" id="ARBA00023014"/>
    </source>
</evidence>
<dbReference type="CDD" id="cd01335">
    <property type="entry name" value="Radical_SAM"/>
    <property type="match status" value="1"/>
</dbReference>
<dbReference type="InterPro" id="IPR013785">
    <property type="entry name" value="Aldolase_TIM"/>
</dbReference>
<sequence>MYTQPQQSYRQKPLEEIASDLRLASELASAYGAPVRRVFLADGDAMGQPTARLRSILELIRESLPTVSRVSSYCLPRNVRSKSVEDLASLCALGLRTLYVGCESGDDEVLRCVQKGETRESSVEALRKLQAAGLRTSVMILHGLGGRALSAQHVRGSAQLILEAPPHYLSTLVVSFPLGLDRHASGFEAAGHGPFEPLSPSELLGEQRGLLEALEGLVPPMGSRGTIFRSDHASNYLPLKVA</sequence>
<dbReference type="Proteomes" id="UP000037460">
    <property type="component" value="Unassembled WGS sequence"/>
</dbReference>
<evidence type="ECO:0000256" key="1">
    <source>
        <dbReference type="ARBA" id="ARBA00001966"/>
    </source>
</evidence>
<keyword evidence="8" id="KW-1185">Reference proteome</keyword>
<dbReference type="EMBL" id="JWZX01001789">
    <property type="protein sequence ID" value="KOO32371.1"/>
    <property type="molecule type" value="Genomic_DNA"/>
</dbReference>
<dbReference type="SMART" id="SM00729">
    <property type="entry name" value="Elp3"/>
    <property type="match status" value="1"/>
</dbReference>
<dbReference type="SUPFAM" id="SSF102114">
    <property type="entry name" value="Radical SAM enzymes"/>
    <property type="match status" value="1"/>
</dbReference>
<keyword evidence="3" id="KW-0479">Metal-binding</keyword>
<dbReference type="InterPro" id="IPR058240">
    <property type="entry name" value="rSAM_sf"/>
</dbReference>
<name>A0A0M0K0F6_9EUKA</name>
<dbReference type="PANTHER" id="PTHR43409:SF4">
    <property type="entry name" value="RADICAL SAM SUPERFAMILY PROTEIN"/>
    <property type="match status" value="1"/>
</dbReference>
<evidence type="ECO:0000259" key="6">
    <source>
        <dbReference type="SMART" id="SM00729"/>
    </source>
</evidence>
<comment type="cofactor">
    <cofactor evidence="1">
        <name>[4Fe-4S] cluster</name>
        <dbReference type="ChEBI" id="CHEBI:49883"/>
    </cofactor>
</comment>
<evidence type="ECO:0000256" key="2">
    <source>
        <dbReference type="ARBA" id="ARBA00022691"/>
    </source>
</evidence>
<reference evidence="8" key="1">
    <citation type="journal article" date="2015" name="PLoS Genet.">
        <title>Genome Sequence and Transcriptome Analyses of Chrysochromulina tobin: Metabolic Tools for Enhanced Algal Fitness in the Prominent Order Prymnesiales (Haptophyceae).</title>
        <authorList>
            <person name="Hovde B.T."/>
            <person name="Deodato C.R."/>
            <person name="Hunsperger H.M."/>
            <person name="Ryken S.A."/>
            <person name="Yost W."/>
            <person name="Jha R.K."/>
            <person name="Patterson J."/>
            <person name="Monnat R.J. Jr."/>
            <person name="Barlow S.B."/>
            <person name="Starkenburg S.R."/>
            <person name="Cattolico R.A."/>
        </authorList>
    </citation>
    <scope>NUCLEOTIDE SEQUENCE</scope>
    <source>
        <strain evidence="8">CCMP291</strain>
    </source>
</reference>
<feature type="domain" description="Elp3/MiaA/NifB-like radical SAM core" evidence="6">
    <location>
        <begin position="1"/>
        <end position="206"/>
    </location>
</feature>
<gene>
    <name evidence="7" type="ORF">Ctob_013971</name>
</gene>
<accession>A0A0M0K0F6</accession>
<evidence type="ECO:0000313" key="7">
    <source>
        <dbReference type="EMBL" id="KOO32371.1"/>
    </source>
</evidence>
<dbReference type="Gene3D" id="3.20.20.70">
    <property type="entry name" value="Aldolase class I"/>
    <property type="match status" value="1"/>
</dbReference>
<keyword evidence="4" id="KW-0408">Iron</keyword>
<proteinExistence type="predicted"/>
<keyword evidence="5" id="KW-0411">Iron-sulfur</keyword>
<keyword evidence="2" id="KW-0949">S-adenosyl-L-methionine</keyword>
<evidence type="ECO:0000256" key="3">
    <source>
        <dbReference type="ARBA" id="ARBA00022723"/>
    </source>
</evidence>
<evidence type="ECO:0000313" key="8">
    <source>
        <dbReference type="Proteomes" id="UP000037460"/>
    </source>
</evidence>
<comment type="caution">
    <text evidence="7">The sequence shown here is derived from an EMBL/GenBank/DDBJ whole genome shotgun (WGS) entry which is preliminary data.</text>
</comment>
<dbReference type="InterPro" id="IPR007197">
    <property type="entry name" value="rSAM"/>
</dbReference>
<dbReference type="GO" id="GO:0051536">
    <property type="term" value="F:iron-sulfur cluster binding"/>
    <property type="evidence" value="ECO:0007669"/>
    <property type="project" value="UniProtKB-KW"/>
</dbReference>
<dbReference type="InterPro" id="IPR006638">
    <property type="entry name" value="Elp3/MiaA/NifB-like_rSAM"/>
</dbReference>
<dbReference type="AlphaFoldDB" id="A0A0M0K0F6"/>
<dbReference type="InterPro" id="IPR051198">
    <property type="entry name" value="BchE-like"/>
</dbReference>
<protein>
    <submittedName>
        <fullName evidence="7">Radical sam domain protein</fullName>
    </submittedName>
</protein>
<dbReference type="Pfam" id="PF04055">
    <property type="entry name" value="Radical_SAM"/>
    <property type="match status" value="1"/>
</dbReference>
<organism evidence="7 8">
    <name type="scientific">Chrysochromulina tobinii</name>
    <dbReference type="NCBI Taxonomy" id="1460289"/>
    <lineage>
        <taxon>Eukaryota</taxon>
        <taxon>Haptista</taxon>
        <taxon>Haptophyta</taxon>
        <taxon>Prymnesiophyceae</taxon>
        <taxon>Prymnesiales</taxon>
        <taxon>Chrysochromulinaceae</taxon>
        <taxon>Chrysochromulina</taxon>
    </lineage>
</organism>
<dbReference type="GO" id="GO:0046872">
    <property type="term" value="F:metal ion binding"/>
    <property type="evidence" value="ECO:0007669"/>
    <property type="project" value="UniProtKB-KW"/>
</dbReference>